<dbReference type="Pfam" id="PF03151">
    <property type="entry name" value="TPT"/>
    <property type="match status" value="1"/>
</dbReference>
<feature type="transmembrane region" description="Helical" evidence="5">
    <location>
        <begin position="142"/>
        <end position="162"/>
    </location>
</feature>
<evidence type="ECO:0000256" key="1">
    <source>
        <dbReference type="ARBA" id="ARBA00004141"/>
    </source>
</evidence>
<name>A0A9D4IIX3_DREPO</name>
<dbReference type="CDD" id="cd21092">
    <property type="entry name" value="TPT_S35C2"/>
    <property type="match status" value="1"/>
</dbReference>
<evidence type="ECO:0000313" key="8">
    <source>
        <dbReference type="Proteomes" id="UP000828390"/>
    </source>
</evidence>
<keyword evidence="2 5" id="KW-0812">Transmembrane</keyword>
<feature type="domain" description="Sugar phosphate transporter" evidence="6">
    <location>
        <begin position="48"/>
        <end position="344"/>
    </location>
</feature>
<dbReference type="EMBL" id="JAIWYP010000009">
    <property type="protein sequence ID" value="KAH3775925.1"/>
    <property type="molecule type" value="Genomic_DNA"/>
</dbReference>
<evidence type="ECO:0000256" key="3">
    <source>
        <dbReference type="ARBA" id="ARBA00022989"/>
    </source>
</evidence>
<comment type="caution">
    <text evidence="7">The sequence shown here is derived from an EMBL/GenBank/DDBJ whole genome shotgun (WGS) entry which is preliminary data.</text>
</comment>
<dbReference type="InterPro" id="IPR050186">
    <property type="entry name" value="TPT_transporter"/>
</dbReference>
<reference evidence="7" key="2">
    <citation type="submission" date="2020-11" db="EMBL/GenBank/DDBJ databases">
        <authorList>
            <person name="McCartney M.A."/>
            <person name="Auch B."/>
            <person name="Kono T."/>
            <person name="Mallez S."/>
            <person name="Becker A."/>
            <person name="Gohl D.M."/>
            <person name="Silverstein K.A.T."/>
            <person name="Koren S."/>
            <person name="Bechman K.B."/>
            <person name="Herman A."/>
            <person name="Abrahante J.E."/>
            <person name="Garbe J."/>
        </authorList>
    </citation>
    <scope>NUCLEOTIDE SEQUENCE</scope>
    <source>
        <strain evidence="7">Duluth1</strain>
        <tissue evidence="7">Whole animal</tissue>
    </source>
</reference>
<evidence type="ECO:0000313" key="7">
    <source>
        <dbReference type="EMBL" id="KAH3775925.1"/>
    </source>
</evidence>
<keyword evidence="8" id="KW-1185">Reference proteome</keyword>
<comment type="subcellular location">
    <subcellularLocation>
        <location evidence="1">Membrane</location>
        <topology evidence="1">Multi-pass membrane protein</topology>
    </subcellularLocation>
</comment>
<organism evidence="7 8">
    <name type="scientific">Dreissena polymorpha</name>
    <name type="common">Zebra mussel</name>
    <name type="synonym">Mytilus polymorpha</name>
    <dbReference type="NCBI Taxonomy" id="45954"/>
    <lineage>
        <taxon>Eukaryota</taxon>
        <taxon>Metazoa</taxon>
        <taxon>Spiralia</taxon>
        <taxon>Lophotrochozoa</taxon>
        <taxon>Mollusca</taxon>
        <taxon>Bivalvia</taxon>
        <taxon>Autobranchia</taxon>
        <taxon>Heteroconchia</taxon>
        <taxon>Euheterodonta</taxon>
        <taxon>Imparidentia</taxon>
        <taxon>Neoheterodontei</taxon>
        <taxon>Myida</taxon>
        <taxon>Dreissenoidea</taxon>
        <taxon>Dreissenidae</taxon>
        <taxon>Dreissena</taxon>
    </lineage>
</organism>
<keyword evidence="4 5" id="KW-0472">Membrane</keyword>
<dbReference type="AlphaFoldDB" id="A0A9D4IIX3"/>
<keyword evidence="3 5" id="KW-1133">Transmembrane helix</keyword>
<feature type="transmembrane region" description="Helical" evidence="5">
    <location>
        <begin position="78"/>
        <end position="99"/>
    </location>
</feature>
<reference evidence="7" key="1">
    <citation type="journal article" date="2019" name="bioRxiv">
        <title>The Genome of the Zebra Mussel, Dreissena polymorpha: A Resource for Invasive Species Research.</title>
        <authorList>
            <person name="McCartney M.A."/>
            <person name="Auch B."/>
            <person name="Kono T."/>
            <person name="Mallez S."/>
            <person name="Zhang Y."/>
            <person name="Obille A."/>
            <person name="Becker A."/>
            <person name="Abrahante J.E."/>
            <person name="Garbe J."/>
            <person name="Badalamenti J.P."/>
            <person name="Herman A."/>
            <person name="Mangelson H."/>
            <person name="Liachko I."/>
            <person name="Sullivan S."/>
            <person name="Sone E.D."/>
            <person name="Koren S."/>
            <person name="Silverstein K.A.T."/>
            <person name="Beckman K.B."/>
            <person name="Gohl D.M."/>
        </authorList>
    </citation>
    <scope>NUCLEOTIDE SEQUENCE</scope>
    <source>
        <strain evidence="7">Duluth1</strain>
        <tissue evidence="7">Whole animal</tissue>
    </source>
</reference>
<feature type="transmembrane region" description="Helical" evidence="5">
    <location>
        <begin position="36"/>
        <end position="58"/>
    </location>
</feature>
<sequence length="392" mass="44200">MTAAEKKIRELEATAHVQLVKLKTSMKPKAENLKKSLTSVSFLTLAVKTLALVLFYYAFSIGLTFYNQRFIKHWNYPLSLTMAHLVVKFMISALMRNLIECKTGKPRVILPWGVYCKRVAPAGITSALDIGLSNWSFEFITVSLYTMSKSTAVIFILFFALIMRLEKWRWSLVVVVLFIATGLFMFTYHSTQFNAEGFAMVMTASLLSGLRWTLAQVVMQKNELGLHNPLDTMYHIQPWMIVGLIPLSAGFEGIPLSTTDQFFRFSEYGVLLRNCGLVLLGALLAFMLEFSEYLLLSQTSSLTLSISGIFKEVCTLYIAHKVNGDMMNMVNGIGLIVCLVGITLHVVIKAVNNREKSLSSPLREDSIQMLKMDNTANISDDEEEEIYSVKER</sequence>
<evidence type="ECO:0000256" key="4">
    <source>
        <dbReference type="ARBA" id="ARBA00023136"/>
    </source>
</evidence>
<dbReference type="GO" id="GO:0016020">
    <property type="term" value="C:membrane"/>
    <property type="evidence" value="ECO:0007669"/>
    <property type="project" value="UniProtKB-SubCell"/>
</dbReference>
<feature type="transmembrane region" description="Helical" evidence="5">
    <location>
        <begin position="168"/>
        <end position="186"/>
    </location>
</feature>
<dbReference type="InterPro" id="IPR004853">
    <property type="entry name" value="Sugar_P_trans_dom"/>
</dbReference>
<feature type="transmembrane region" description="Helical" evidence="5">
    <location>
        <begin position="329"/>
        <end position="348"/>
    </location>
</feature>
<evidence type="ECO:0000256" key="2">
    <source>
        <dbReference type="ARBA" id="ARBA00022692"/>
    </source>
</evidence>
<feature type="transmembrane region" description="Helical" evidence="5">
    <location>
        <begin position="239"/>
        <end position="258"/>
    </location>
</feature>
<protein>
    <recommendedName>
        <fullName evidence="6">Sugar phosphate transporter domain-containing protein</fullName>
    </recommendedName>
</protein>
<proteinExistence type="predicted"/>
<gene>
    <name evidence="7" type="ORF">DPMN_177335</name>
</gene>
<feature type="transmembrane region" description="Helical" evidence="5">
    <location>
        <begin position="198"/>
        <end position="219"/>
    </location>
</feature>
<evidence type="ECO:0000256" key="5">
    <source>
        <dbReference type="SAM" id="Phobius"/>
    </source>
</evidence>
<evidence type="ECO:0000259" key="6">
    <source>
        <dbReference type="Pfam" id="PF03151"/>
    </source>
</evidence>
<dbReference type="Proteomes" id="UP000828390">
    <property type="component" value="Unassembled WGS sequence"/>
</dbReference>
<dbReference type="PANTHER" id="PTHR11132">
    <property type="entry name" value="SOLUTE CARRIER FAMILY 35"/>
    <property type="match status" value="1"/>
</dbReference>
<feature type="transmembrane region" description="Helical" evidence="5">
    <location>
        <begin position="270"/>
        <end position="288"/>
    </location>
</feature>
<accession>A0A9D4IIX3</accession>
<dbReference type="OrthoDB" id="18894at2759"/>